<dbReference type="InterPro" id="IPR025159">
    <property type="entry name" value="AbiEi_N"/>
</dbReference>
<name>A0A6L9SGB6_9ACTN</name>
<comment type="caution">
    <text evidence="3">The sequence shown here is derived from an EMBL/GenBank/DDBJ whole genome shotgun (WGS) entry which is preliminary data.</text>
</comment>
<evidence type="ECO:0000259" key="2">
    <source>
        <dbReference type="Pfam" id="PF13338"/>
    </source>
</evidence>
<feature type="region of interest" description="Disordered" evidence="1">
    <location>
        <begin position="292"/>
        <end position="313"/>
    </location>
</feature>
<evidence type="ECO:0000313" key="4">
    <source>
        <dbReference type="Proteomes" id="UP000475214"/>
    </source>
</evidence>
<accession>A0A6L9SGB6</accession>
<proteinExistence type="predicted"/>
<evidence type="ECO:0000313" key="3">
    <source>
        <dbReference type="EMBL" id="NEE03130.1"/>
    </source>
</evidence>
<gene>
    <name evidence="3" type="ORF">G1H10_23475</name>
</gene>
<feature type="compositionally biased region" description="Pro residues" evidence="1">
    <location>
        <begin position="293"/>
        <end position="304"/>
    </location>
</feature>
<dbReference type="Pfam" id="PF13338">
    <property type="entry name" value="AbiEi_4"/>
    <property type="match status" value="1"/>
</dbReference>
<dbReference type="AlphaFoldDB" id="A0A6L9SGB6"/>
<dbReference type="EMBL" id="JAAGOA010000019">
    <property type="protein sequence ID" value="NEE03130.1"/>
    <property type="molecule type" value="Genomic_DNA"/>
</dbReference>
<protein>
    <submittedName>
        <fullName evidence="3">Type IV toxin-antitoxin system AbiEi family antitoxin domain-containing protein</fullName>
    </submittedName>
</protein>
<reference evidence="3 4" key="1">
    <citation type="submission" date="2020-02" db="EMBL/GenBank/DDBJ databases">
        <authorList>
            <person name="Li X.-J."/>
            <person name="Han X.-M."/>
        </authorList>
    </citation>
    <scope>NUCLEOTIDE SEQUENCE [LARGE SCALE GENOMIC DNA]</scope>
    <source>
        <strain evidence="3 4">CCTCC AB 2017055</strain>
    </source>
</reference>
<dbReference type="Proteomes" id="UP000475214">
    <property type="component" value="Unassembled WGS sequence"/>
</dbReference>
<sequence>MGLVSRRQLVDHGVGEELARARVRAGRWQRIHRGVYAVFSGPLTRAAQIWAALLRAGDGAVASHQTAAELDGLLSDVDDRIHVTVEATRRVRGKIDGVVVHYAHRLPDTRHPSKDPPRTRIDDTVLDLVDVSHSPRAVAGYVTQACQNRLTTPLHLADALGRRKKIKWRPMLEAMLLDVAEGAQSPLELKYLWSVERAHGLPRGSRQCRRSFTRVIWIDVLYEEFGVVVELDGRVGHDGDGQFRDRRRDNRSTTHGLWTLRYGHAETFGTPCDVAAEVVDLLRRQGWRGTPTPCSPDCPLPTPSPSRSRSRSR</sequence>
<evidence type="ECO:0000256" key="1">
    <source>
        <dbReference type="SAM" id="MobiDB-lite"/>
    </source>
</evidence>
<feature type="domain" description="AbiEi antitoxin N-terminal" evidence="2">
    <location>
        <begin position="2"/>
        <end position="38"/>
    </location>
</feature>
<keyword evidence="4" id="KW-1185">Reference proteome</keyword>
<organism evidence="3 4">
    <name type="scientific">Phytoactinopolyspora halotolerans</name>
    <dbReference type="NCBI Taxonomy" id="1981512"/>
    <lineage>
        <taxon>Bacteria</taxon>
        <taxon>Bacillati</taxon>
        <taxon>Actinomycetota</taxon>
        <taxon>Actinomycetes</taxon>
        <taxon>Jiangellales</taxon>
        <taxon>Jiangellaceae</taxon>
        <taxon>Phytoactinopolyspora</taxon>
    </lineage>
</organism>